<evidence type="ECO:0008006" key="8">
    <source>
        <dbReference type="Google" id="ProtNLM"/>
    </source>
</evidence>
<evidence type="ECO:0000256" key="5">
    <source>
        <dbReference type="SAM" id="Phobius"/>
    </source>
</evidence>
<organism evidence="6 7">
    <name type="scientific">Dothidotthia symphoricarpi CBS 119687</name>
    <dbReference type="NCBI Taxonomy" id="1392245"/>
    <lineage>
        <taxon>Eukaryota</taxon>
        <taxon>Fungi</taxon>
        <taxon>Dikarya</taxon>
        <taxon>Ascomycota</taxon>
        <taxon>Pezizomycotina</taxon>
        <taxon>Dothideomycetes</taxon>
        <taxon>Pleosporomycetidae</taxon>
        <taxon>Pleosporales</taxon>
        <taxon>Dothidotthiaceae</taxon>
        <taxon>Dothidotthia</taxon>
    </lineage>
</organism>
<protein>
    <recommendedName>
        <fullName evidence="8">Cora-domain-containing protein</fullName>
    </recommendedName>
</protein>
<evidence type="ECO:0000313" key="7">
    <source>
        <dbReference type="Proteomes" id="UP000799771"/>
    </source>
</evidence>
<evidence type="ECO:0000256" key="4">
    <source>
        <dbReference type="ARBA" id="ARBA00023136"/>
    </source>
</evidence>
<feature type="transmembrane region" description="Helical" evidence="5">
    <location>
        <begin position="520"/>
        <end position="540"/>
    </location>
</feature>
<accession>A0A6A6A242</accession>
<sequence>MASINMTTLPVVLDTGSTLSNDSSNSQNLNSASQAYRDSIRAYTTTQDICNSLFPGNDLSRFELLLRQGTERIPTQLAADDFVTLYRFSSQGDREVKPLRSVSELHDNFNDVQSAPSASQGTNESTMLFLRGFPAPDWIAAIGAKFQVDPCFFSGHMALPSALNDRHLTFSRPLLPSTASNFLRLRYVSIGMRPTEDKVGQEDMNKSRRDAENKMKKYHDNLGIPKHRKAGDAIVRLYHLHNEQYFSVEQDITICKLHTAWGWLSLVCIDSGNDLSEGPEGPWRESRDYSRRSGFIPTIQHVPGIALNYHWRSMTIPKERHLKGNFNQSASLLVHNYGQSLDKALASVDPFYALNELYSFSAHSICQFLNLIDSIIMVETGYGFADDRKFSQLNLSYHQDILIEQARVLQDIIRDIESQGGSMTHSVMRQAQTPPVDIPRSRLLTDFQELLARTERLTQRCASGMNVVMNRAMIAESKRAISQARKIEQLTWLASFYIPLSFMTSFFAMDLGNIRKLPLWLWFATSIPVLLLSFVGVRLLRRYFSKPLDEAG</sequence>
<keyword evidence="2 5" id="KW-0812">Transmembrane</keyword>
<dbReference type="AlphaFoldDB" id="A0A6A6A242"/>
<dbReference type="Gene3D" id="1.20.58.340">
    <property type="entry name" value="Magnesium transport protein CorA, transmembrane region"/>
    <property type="match status" value="1"/>
</dbReference>
<keyword evidence="4 5" id="KW-0472">Membrane</keyword>
<evidence type="ECO:0000313" key="6">
    <source>
        <dbReference type="EMBL" id="KAF2124977.1"/>
    </source>
</evidence>
<evidence type="ECO:0000256" key="3">
    <source>
        <dbReference type="ARBA" id="ARBA00022989"/>
    </source>
</evidence>
<evidence type="ECO:0000256" key="2">
    <source>
        <dbReference type="ARBA" id="ARBA00022692"/>
    </source>
</evidence>
<dbReference type="SUPFAM" id="SSF144083">
    <property type="entry name" value="Magnesium transport protein CorA, transmembrane region"/>
    <property type="match status" value="1"/>
</dbReference>
<gene>
    <name evidence="6" type="ORF">P153DRAFT_434684</name>
</gene>
<dbReference type="EMBL" id="ML977517">
    <property type="protein sequence ID" value="KAF2124977.1"/>
    <property type="molecule type" value="Genomic_DNA"/>
</dbReference>
<dbReference type="Proteomes" id="UP000799771">
    <property type="component" value="Unassembled WGS sequence"/>
</dbReference>
<evidence type="ECO:0000256" key="1">
    <source>
        <dbReference type="ARBA" id="ARBA00004141"/>
    </source>
</evidence>
<comment type="subcellular location">
    <subcellularLocation>
        <location evidence="1">Membrane</location>
        <topology evidence="1">Multi-pass membrane protein</topology>
    </subcellularLocation>
</comment>
<name>A0A6A6A242_9PLEO</name>
<proteinExistence type="predicted"/>
<reference evidence="6" key="1">
    <citation type="journal article" date="2020" name="Stud. Mycol.">
        <title>101 Dothideomycetes genomes: a test case for predicting lifestyles and emergence of pathogens.</title>
        <authorList>
            <person name="Haridas S."/>
            <person name="Albert R."/>
            <person name="Binder M."/>
            <person name="Bloem J."/>
            <person name="Labutti K."/>
            <person name="Salamov A."/>
            <person name="Andreopoulos B."/>
            <person name="Baker S."/>
            <person name="Barry K."/>
            <person name="Bills G."/>
            <person name="Bluhm B."/>
            <person name="Cannon C."/>
            <person name="Castanera R."/>
            <person name="Culley D."/>
            <person name="Daum C."/>
            <person name="Ezra D."/>
            <person name="Gonzalez J."/>
            <person name="Henrissat B."/>
            <person name="Kuo A."/>
            <person name="Liang C."/>
            <person name="Lipzen A."/>
            <person name="Lutzoni F."/>
            <person name="Magnuson J."/>
            <person name="Mondo S."/>
            <person name="Nolan M."/>
            <person name="Ohm R."/>
            <person name="Pangilinan J."/>
            <person name="Park H.-J."/>
            <person name="Ramirez L."/>
            <person name="Alfaro M."/>
            <person name="Sun H."/>
            <person name="Tritt A."/>
            <person name="Yoshinaga Y."/>
            <person name="Zwiers L.-H."/>
            <person name="Turgeon B."/>
            <person name="Goodwin S."/>
            <person name="Spatafora J."/>
            <person name="Crous P."/>
            <person name="Grigoriev I."/>
        </authorList>
    </citation>
    <scope>NUCLEOTIDE SEQUENCE</scope>
    <source>
        <strain evidence="6">CBS 119687</strain>
    </source>
</reference>
<dbReference type="GeneID" id="54413532"/>
<dbReference type="GO" id="GO:0016020">
    <property type="term" value="C:membrane"/>
    <property type="evidence" value="ECO:0007669"/>
    <property type="project" value="UniProtKB-SubCell"/>
</dbReference>
<keyword evidence="3 5" id="KW-1133">Transmembrane helix</keyword>
<dbReference type="InterPro" id="IPR045863">
    <property type="entry name" value="CorA_TM1_TM2"/>
</dbReference>
<keyword evidence="7" id="KW-1185">Reference proteome</keyword>
<dbReference type="OrthoDB" id="3231000at2759"/>
<dbReference type="RefSeq" id="XP_033519370.1">
    <property type="nucleotide sequence ID" value="XM_033673100.1"/>
</dbReference>